<keyword evidence="2" id="KW-1185">Reference proteome</keyword>
<dbReference type="RefSeq" id="WP_203242261.1">
    <property type="nucleotide sequence ID" value="NZ_JAFBRH010000002.1"/>
</dbReference>
<evidence type="ECO:0000313" key="2">
    <source>
        <dbReference type="Proteomes" id="UP000732193"/>
    </source>
</evidence>
<comment type="caution">
    <text evidence="1">The sequence shown here is derived from an EMBL/GenBank/DDBJ whole genome shotgun (WGS) entry which is preliminary data.</text>
</comment>
<dbReference type="AlphaFoldDB" id="A0AAE3B6H9"/>
<reference evidence="1 2" key="1">
    <citation type="submission" date="2021-01" db="EMBL/GenBank/DDBJ databases">
        <title>Diatom-associated Roseobacters Show Island Model of Population Structure.</title>
        <authorList>
            <person name="Qu L."/>
            <person name="Feng X."/>
            <person name="Chen Y."/>
            <person name="Li L."/>
            <person name="Wang X."/>
            <person name="Hu Z."/>
            <person name="Wang H."/>
            <person name="Luo H."/>
        </authorList>
    </citation>
    <scope>NUCLEOTIDE SEQUENCE [LARGE SCALE GENOMIC DNA]</scope>
    <source>
        <strain evidence="1 2">TR60-84</strain>
    </source>
</reference>
<evidence type="ECO:0000313" key="1">
    <source>
        <dbReference type="EMBL" id="MBM1714044.1"/>
    </source>
</evidence>
<name>A0AAE3B6H9_9RHOB</name>
<dbReference type="EMBL" id="JAFBRM010000002">
    <property type="protein sequence ID" value="MBM1714044.1"/>
    <property type="molecule type" value="Genomic_DNA"/>
</dbReference>
<gene>
    <name evidence="1" type="ORF">JQV55_10750</name>
</gene>
<dbReference type="Proteomes" id="UP000732193">
    <property type="component" value="Unassembled WGS sequence"/>
</dbReference>
<accession>A0AAE3B6H9</accession>
<organism evidence="1 2">
    <name type="scientific">Sulfitobacter geojensis</name>
    <dbReference type="NCBI Taxonomy" id="1342299"/>
    <lineage>
        <taxon>Bacteria</taxon>
        <taxon>Pseudomonadati</taxon>
        <taxon>Pseudomonadota</taxon>
        <taxon>Alphaproteobacteria</taxon>
        <taxon>Rhodobacterales</taxon>
        <taxon>Roseobacteraceae</taxon>
        <taxon>Sulfitobacter</taxon>
    </lineage>
</organism>
<proteinExistence type="predicted"/>
<protein>
    <submittedName>
        <fullName evidence="1">Uncharacterized protein</fullName>
    </submittedName>
</protein>
<sequence length="85" mass="9650">MIWLLLVLALIIATPLVIEQRHRVMDDTARGLATGSFVELSQGVTHFEWHGPARGPVQVCVHRLTYTHTIDVLRLMRAWLKPPTV</sequence>